<evidence type="ECO:0000313" key="1">
    <source>
        <dbReference type="EMBL" id="KAL0062855.1"/>
    </source>
</evidence>
<comment type="caution">
    <text evidence="1">The sequence shown here is derived from an EMBL/GenBank/DDBJ whole genome shotgun (WGS) entry which is preliminary data.</text>
</comment>
<sequence length="198" mass="23153">MLRSHSQVNPPTGPAYLFVHPEWIRWQENDANRPDGGSECFWSRDSKGEVPIDWIEAMKLGYPIVTYVQDESDVVIEEHSESAWVWDDITYKAIADFIQRSGFGCDDRAFADSLGLPEIRWLDVSLSAQLKRLAEWILGHDHFMLTYNGKRELSRFRSRKPRAEAPRTFMPLSSMQQLWQDLRRCKMQFNLSLPKLTF</sequence>
<gene>
    <name evidence="1" type="ORF">AAF712_010251</name>
</gene>
<keyword evidence="2" id="KW-1185">Reference proteome</keyword>
<dbReference type="Proteomes" id="UP001437256">
    <property type="component" value="Unassembled WGS sequence"/>
</dbReference>
<name>A0ABR2ZNL8_9AGAR</name>
<protein>
    <submittedName>
        <fullName evidence="1">Uncharacterized protein</fullName>
    </submittedName>
</protein>
<accession>A0ABR2ZNL8</accession>
<proteinExistence type="predicted"/>
<evidence type="ECO:0000313" key="2">
    <source>
        <dbReference type="Proteomes" id="UP001437256"/>
    </source>
</evidence>
<reference evidence="1 2" key="1">
    <citation type="submission" date="2024-05" db="EMBL/GenBank/DDBJ databases">
        <title>A draft genome resource for the thread blight pathogen Marasmius tenuissimus strain MS-2.</title>
        <authorList>
            <person name="Yulfo-Soto G.E."/>
            <person name="Baruah I.K."/>
            <person name="Amoako-Attah I."/>
            <person name="Bukari Y."/>
            <person name="Meinhardt L.W."/>
            <person name="Bailey B.A."/>
            <person name="Cohen S.P."/>
        </authorList>
    </citation>
    <scope>NUCLEOTIDE SEQUENCE [LARGE SCALE GENOMIC DNA]</scope>
    <source>
        <strain evidence="1 2">MS-2</strain>
    </source>
</reference>
<dbReference type="EMBL" id="JBBXMP010000094">
    <property type="protein sequence ID" value="KAL0062855.1"/>
    <property type="molecule type" value="Genomic_DNA"/>
</dbReference>
<organism evidence="1 2">
    <name type="scientific">Marasmius tenuissimus</name>
    <dbReference type="NCBI Taxonomy" id="585030"/>
    <lineage>
        <taxon>Eukaryota</taxon>
        <taxon>Fungi</taxon>
        <taxon>Dikarya</taxon>
        <taxon>Basidiomycota</taxon>
        <taxon>Agaricomycotina</taxon>
        <taxon>Agaricomycetes</taxon>
        <taxon>Agaricomycetidae</taxon>
        <taxon>Agaricales</taxon>
        <taxon>Marasmiineae</taxon>
        <taxon>Marasmiaceae</taxon>
        <taxon>Marasmius</taxon>
    </lineage>
</organism>